<dbReference type="GO" id="GO:0007018">
    <property type="term" value="P:microtubule-based movement"/>
    <property type="evidence" value="ECO:0007669"/>
    <property type="project" value="InterPro"/>
</dbReference>
<dbReference type="PANTHER" id="PTHR47970">
    <property type="entry name" value="KINESIN-LIKE PROTEIN KIF11"/>
    <property type="match status" value="1"/>
</dbReference>
<keyword evidence="8" id="KW-0206">Cytoskeleton</keyword>
<dbReference type="SMART" id="SM00129">
    <property type="entry name" value="KISc"/>
    <property type="match status" value="1"/>
</dbReference>
<dbReference type="AlphaFoldDB" id="A0A9N9MXC5"/>
<keyword evidence="3" id="KW-0597">Phosphoprotein</keyword>
<dbReference type="EMBL" id="OU892284">
    <property type="protein sequence ID" value="CAG9772401.1"/>
    <property type="molecule type" value="Genomic_DNA"/>
</dbReference>
<evidence type="ECO:0000256" key="2">
    <source>
        <dbReference type="ARBA" id="ARBA00022490"/>
    </source>
</evidence>
<keyword evidence="4 9" id="KW-0547">Nucleotide-binding</keyword>
<dbReference type="GO" id="GO:0072686">
    <property type="term" value="C:mitotic spindle"/>
    <property type="evidence" value="ECO:0007669"/>
    <property type="project" value="TreeGrafter"/>
</dbReference>
<dbReference type="InterPro" id="IPR027417">
    <property type="entry name" value="P-loop_NTPase"/>
</dbReference>
<reference evidence="12" key="1">
    <citation type="submission" date="2022-01" db="EMBL/GenBank/DDBJ databases">
        <authorList>
            <person name="King R."/>
        </authorList>
    </citation>
    <scope>NUCLEOTIDE SEQUENCE</scope>
</reference>
<dbReference type="GO" id="GO:0008017">
    <property type="term" value="F:microtubule binding"/>
    <property type="evidence" value="ECO:0007669"/>
    <property type="project" value="InterPro"/>
</dbReference>
<gene>
    <name evidence="12" type="ORF">CEUTPL_LOCUS12813</name>
</gene>
<evidence type="ECO:0000256" key="7">
    <source>
        <dbReference type="ARBA" id="ARBA00023175"/>
    </source>
</evidence>
<protein>
    <recommendedName>
        <fullName evidence="11">Kinesin motor domain-containing protein</fullName>
    </recommendedName>
</protein>
<evidence type="ECO:0000313" key="12">
    <source>
        <dbReference type="EMBL" id="CAG9772401.1"/>
    </source>
</evidence>
<keyword evidence="7 9" id="KW-0505">Motor protein</keyword>
<keyword evidence="2" id="KW-0963">Cytoplasm</keyword>
<dbReference type="SUPFAM" id="SSF52540">
    <property type="entry name" value="P-loop containing nucleoside triphosphate hydrolases"/>
    <property type="match status" value="1"/>
</dbReference>
<evidence type="ECO:0000259" key="11">
    <source>
        <dbReference type="PROSITE" id="PS50067"/>
    </source>
</evidence>
<dbReference type="GO" id="GO:0005876">
    <property type="term" value="C:spindle microtubule"/>
    <property type="evidence" value="ECO:0007669"/>
    <property type="project" value="TreeGrafter"/>
</dbReference>
<dbReference type="PANTHER" id="PTHR47970:SF29">
    <property type="entry name" value="KINESIN FAMILY MEMBER 20B"/>
    <property type="match status" value="1"/>
</dbReference>
<evidence type="ECO:0000256" key="10">
    <source>
        <dbReference type="SAM" id="MobiDB-lite"/>
    </source>
</evidence>
<evidence type="ECO:0000256" key="1">
    <source>
        <dbReference type="ARBA" id="ARBA00004186"/>
    </source>
</evidence>
<sequence>MEELDNDSEQPSPCVSYLQARDPSILSWNCLNIGKSRRNLNNLYSASGGVSTFKQPIHEEQDESEDCTPLPNHPRKKDDGINVYLRIKKPNADTKIYTIEDNTLICTVPEGSFAARNKRDGSTVLRKFKFSSIFDPDASQEYVFDSIIKEKIVDFINGNNSTVLAYGASGSGKTFTMIGTEEQPGIIPRSLDYFFRTVGSHVNKKPIVKPLPHGGVQLLTNLQVEQEISILKNILGDSQSYAEQALHSRTFSHMQRRLSTTKVGTLNKFTPIVGVWVSFAEIYNENIYDLLQPHPGRHHERPRLKIGGLQDDTYIKGLKYVFVHSGLEAYRLMHYGMHNLSYAATAVNEHSSRSHCIFSIRLVAGYDHEKCKVSIFNFCDLAGSERLKKTLNIGERLRESNKINSSLSVLGRCISSIRDMQQKARNVSAAPFRDSKLTILFQKALQGKENISMIVNINPSPEMYDDTQHVLTFSAIAQEITTKLEPQFLKRSRYSAYNSNISKYVKEEEQYDEQDEEIRRLRYERADLVLEISQQKERFNKEIEEERNYLIENHEKVINLISEQVKNLKQKNKELEKSKAVLEQQIRQLKRELIEKDEDEVIVLSSSEESADEEGEDKNKNLEWKIADYQQELEELKVQNKKLKEEIKQLDEKYQELHKINREQSEEIEDLKHTLFDSKKDFALLSSELEKYKKSVQELTSEILLASDEGALVKDEIEFLRQQNHKLREEREKLESLNEKTQPLESEDSNRKTGSYLLTDQNVLLEEPWNLLGF</sequence>
<evidence type="ECO:0000256" key="5">
    <source>
        <dbReference type="ARBA" id="ARBA00022840"/>
    </source>
</evidence>
<dbReference type="InterPro" id="IPR036961">
    <property type="entry name" value="Kinesin_motor_dom_sf"/>
</dbReference>
<organism evidence="12 13">
    <name type="scientific">Ceutorhynchus assimilis</name>
    <name type="common">cabbage seed weevil</name>
    <dbReference type="NCBI Taxonomy" id="467358"/>
    <lineage>
        <taxon>Eukaryota</taxon>
        <taxon>Metazoa</taxon>
        <taxon>Ecdysozoa</taxon>
        <taxon>Arthropoda</taxon>
        <taxon>Hexapoda</taxon>
        <taxon>Insecta</taxon>
        <taxon>Pterygota</taxon>
        <taxon>Neoptera</taxon>
        <taxon>Endopterygota</taxon>
        <taxon>Coleoptera</taxon>
        <taxon>Polyphaga</taxon>
        <taxon>Cucujiformia</taxon>
        <taxon>Curculionidae</taxon>
        <taxon>Ceutorhynchinae</taxon>
        <taxon>Ceutorhynchus</taxon>
    </lineage>
</organism>
<dbReference type="PROSITE" id="PS50067">
    <property type="entry name" value="KINESIN_MOTOR_2"/>
    <property type="match status" value="1"/>
</dbReference>
<dbReference type="InterPro" id="IPR001752">
    <property type="entry name" value="Kinesin_motor_dom"/>
</dbReference>
<keyword evidence="13" id="KW-1185">Reference proteome</keyword>
<evidence type="ECO:0000256" key="8">
    <source>
        <dbReference type="ARBA" id="ARBA00023212"/>
    </source>
</evidence>
<evidence type="ECO:0000256" key="6">
    <source>
        <dbReference type="ARBA" id="ARBA00023054"/>
    </source>
</evidence>
<dbReference type="GO" id="GO:0008574">
    <property type="term" value="F:plus-end-directed microtubule motor activity"/>
    <property type="evidence" value="ECO:0007669"/>
    <property type="project" value="TreeGrafter"/>
</dbReference>
<dbReference type="Pfam" id="PF00225">
    <property type="entry name" value="Kinesin"/>
    <property type="match status" value="1"/>
</dbReference>
<accession>A0A9N9MXC5</accession>
<proteinExistence type="inferred from homology"/>
<dbReference type="Proteomes" id="UP001152799">
    <property type="component" value="Chromosome 8"/>
</dbReference>
<feature type="region of interest" description="Disordered" evidence="10">
    <location>
        <begin position="730"/>
        <end position="753"/>
    </location>
</feature>
<dbReference type="PRINTS" id="PR00380">
    <property type="entry name" value="KINESINHEAVY"/>
</dbReference>
<keyword evidence="6" id="KW-0175">Coiled coil</keyword>
<dbReference type="OrthoDB" id="123929at2759"/>
<dbReference type="GO" id="GO:0005634">
    <property type="term" value="C:nucleus"/>
    <property type="evidence" value="ECO:0007669"/>
    <property type="project" value="TreeGrafter"/>
</dbReference>
<dbReference type="GO" id="GO:0051231">
    <property type="term" value="P:spindle elongation"/>
    <property type="evidence" value="ECO:0007669"/>
    <property type="project" value="TreeGrafter"/>
</dbReference>
<keyword evidence="5 9" id="KW-0067">ATP-binding</keyword>
<dbReference type="InterPro" id="IPR047149">
    <property type="entry name" value="KIF11-like"/>
</dbReference>
<comment type="similarity">
    <text evidence="9">Belongs to the TRAFAC class myosin-kinesin ATPase superfamily. Kinesin family.</text>
</comment>
<feature type="binding site" evidence="9">
    <location>
        <begin position="167"/>
        <end position="174"/>
    </location>
    <ligand>
        <name>ATP</name>
        <dbReference type="ChEBI" id="CHEBI:30616"/>
    </ligand>
</feature>
<feature type="domain" description="Kinesin motor" evidence="11">
    <location>
        <begin position="80"/>
        <end position="480"/>
    </location>
</feature>
<evidence type="ECO:0000313" key="13">
    <source>
        <dbReference type="Proteomes" id="UP001152799"/>
    </source>
</evidence>
<name>A0A9N9MXC5_9CUCU</name>
<dbReference type="Gene3D" id="3.40.850.10">
    <property type="entry name" value="Kinesin motor domain"/>
    <property type="match status" value="1"/>
</dbReference>
<comment type="subcellular location">
    <subcellularLocation>
        <location evidence="1">Cytoplasm</location>
        <location evidence="1">Cytoskeleton</location>
        <location evidence="1">Spindle</location>
    </subcellularLocation>
</comment>
<evidence type="ECO:0000256" key="9">
    <source>
        <dbReference type="PROSITE-ProRule" id="PRU00283"/>
    </source>
</evidence>
<evidence type="ECO:0000256" key="3">
    <source>
        <dbReference type="ARBA" id="ARBA00022553"/>
    </source>
</evidence>
<dbReference type="GO" id="GO:0090307">
    <property type="term" value="P:mitotic spindle assembly"/>
    <property type="evidence" value="ECO:0007669"/>
    <property type="project" value="TreeGrafter"/>
</dbReference>
<evidence type="ECO:0000256" key="4">
    <source>
        <dbReference type="ARBA" id="ARBA00022741"/>
    </source>
</evidence>
<dbReference type="GO" id="GO:0005524">
    <property type="term" value="F:ATP binding"/>
    <property type="evidence" value="ECO:0007669"/>
    <property type="project" value="UniProtKB-UniRule"/>
</dbReference>